<accession>A0A6P8X344</accession>
<keyword evidence="3" id="KW-0964">Secreted</keyword>
<keyword evidence="4 5" id="KW-0732">Signal</keyword>
<dbReference type="SUPFAM" id="SSF47565">
    <property type="entry name" value="Insect pheromone/odorant-binding proteins"/>
    <property type="match status" value="1"/>
</dbReference>
<feature type="chain" id="PRO_5028027780" evidence="5">
    <location>
        <begin position="25"/>
        <end position="153"/>
    </location>
</feature>
<dbReference type="CDD" id="cd23992">
    <property type="entry name" value="PBP_GOBP"/>
    <property type="match status" value="1"/>
</dbReference>
<feature type="signal peptide" evidence="5">
    <location>
        <begin position="1"/>
        <end position="24"/>
    </location>
</feature>
<dbReference type="FunFam" id="1.10.238.20:FF:000001">
    <property type="entry name" value="General odorant-binding protein lush"/>
    <property type="match status" value="1"/>
</dbReference>
<dbReference type="GeneID" id="117568823"/>
<dbReference type="GO" id="GO:0005549">
    <property type="term" value="F:odorant binding"/>
    <property type="evidence" value="ECO:0007669"/>
    <property type="project" value="InterPro"/>
</dbReference>
<dbReference type="SMART" id="SM00708">
    <property type="entry name" value="PhBP"/>
    <property type="match status" value="1"/>
</dbReference>
<evidence type="ECO:0000256" key="1">
    <source>
        <dbReference type="ARBA" id="ARBA00004613"/>
    </source>
</evidence>
<comment type="subcellular location">
    <subcellularLocation>
        <location evidence="1">Secreted</location>
    </subcellularLocation>
</comment>
<dbReference type="RefSeq" id="XP_034105590.1">
    <property type="nucleotide sequence ID" value="XM_034249699.1"/>
</dbReference>
<keyword evidence="6" id="KW-1185">Reference proteome</keyword>
<dbReference type="AlphaFoldDB" id="A0A6P8X344"/>
<dbReference type="GO" id="GO:0005615">
    <property type="term" value="C:extracellular space"/>
    <property type="evidence" value="ECO:0007669"/>
    <property type="project" value="TreeGrafter"/>
</dbReference>
<sequence>MYNKPLSCILVTLFLYMFIELQNATVTAQQFNFPDVVKKQVKKVHVRCVNKTGVTEEIIASAHSGVLPKDPAFKCFLHCLFDIFGLIDSQNIMHLDALVEVVPEELHAKILDLSEKCGTQNGTDACDTVLLTVQCYIDTDGPFIKKSVEDMLT</sequence>
<evidence type="ECO:0000256" key="4">
    <source>
        <dbReference type="ARBA" id="ARBA00022729"/>
    </source>
</evidence>
<organism evidence="6 7">
    <name type="scientific">Drosophila albomicans</name>
    <name type="common">Fruit fly</name>
    <dbReference type="NCBI Taxonomy" id="7291"/>
    <lineage>
        <taxon>Eukaryota</taxon>
        <taxon>Metazoa</taxon>
        <taxon>Ecdysozoa</taxon>
        <taxon>Arthropoda</taxon>
        <taxon>Hexapoda</taxon>
        <taxon>Insecta</taxon>
        <taxon>Pterygota</taxon>
        <taxon>Neoptera</taxon>
        <taxon>Endopterygota</taxon>
        <taxon>Diptera</taxon>
        <taxon>Brachycera</taxon>
        <taxon>Muscomorpha</taxon>
        <taxon>Ephydroidea</taxon>
        <taxon>Drosophilidae</taxon>
        <taxon>Drosophila</taxon>
    </lineage>
</organism>
<name>A0A6P8X344_DROAB</name>
<gene>
    <name evidence="7" type="primary">LOC117568823</name>
</gene>
<comment type="similarity">
    <text evidence="2">Belongs to the PBP/GOBP family.</text>
</comment>
<dbReference type="OrthoDB" id="5978988at2759"/>
<dbReference type="PANTHER" id="PTHR11857">
    <property type="entry name" value="ODORANT BINDING PROTEIN-RELATED"/>
    <property type="match status" value="1"/>
</dbReference>
<dbReference type="InterPro" id="IPR036728">
    <property type="entry name" value="PBP_GOBP_sf"/>
</dbReference>
<dbReference type="InterPro" id="IPR006170">
    <property type="entry name" value="PBP/GOBP"/>
</dbReference>
<dbReference type="CTD" id="39411"/>
<proteinExistence type="inferred from homology"/>
<protein>
    <submittedName>
        <fullName evidence="7">General odorant-binding protein 69a</fullName>
    </submittedName>
</protein>
<evidence type="ECO:0000313" key="6">
    <source>
        <dbReference type="Proteomes" id="UP000515160"/>
    </source>
</evidence>
<dbReference type="PANTHER" id="PTHR11857:SF4">
    <property type="entry name" value="GENERAL ODORANT-BINDING PROTEIN 69A"/>
    <property type="match status" value="1"/>
</dbReference>
<evidence type="ECO:0000313" key="7">
    <source>
        <dbReference type="RefSeq" id="XP_034105590.1"/>
    </source>
</evidence>
<reference evidence="7" key="1">
    <citation type="submission" date="2025-08" db="UniProtKB">
        <authorList>
            <consortium name="RefSeq"/>
        </authorList>
    </citation>
    <scope>IDENTIFICATION</scope>
    <source>
        <strain evidence="7">15112-1751.03</strain>
        <tissue evidence="7">Whole Adult</tissue>
    </source>
</reference>
<dbReference type="Gene3D" id="1.10.238.20">
    <property type="entry name" value="Pheromone/general odorant binding protein domain"/>
    <property type="match status" value="1"/>
</dbReference>
<dbReference type="Proteomes" id="UP000515160">
    <property type="component" value="Chromosome 3"/>
</dbReference>
<evidence type="ECO:0000256" key="2">
    <source>
        <dbReference type="ARBA" id="ARBA00008098"/>
    </source>
</evidence>
<dbReference type="GO" id="GO:0007608">
    <property type="term" value="P:sensory perception of smell"/>
    <property type="evidence" value="ECO:0007669"/>
    <property type="project" value="TreeGrafter"/>
</dbReference>
<evidence type="ECO:0000256" key="3">
    <source>
        <dbReference type="ARBA" id="ARBA00022525"/>
    </source>
</evidence>
<dbReference type="Pfam" id="PF01395">
    <property type="entry name" value="PBP_GOBP"/>
    <property type="match status" value="1"/>
</dbReference>
<evidence type="ECO:0000256" key="5">
    <source>
        <dbReference type="SAM" id="SignalP"/>
    </source>
</evidence>